<feature type="domain" description="TGF-beta family profile" evidence="7">
    <location>
        <begin position="180"/>
        <end position="304"/>
    </location>
</feature>
<evidence type="ECO:0000256" key="3">
    <source>
        <dbReference type="ARBA" id="ARBA00022525"/>
    </source>
</evidence>
<evidence type="ECO:0000256" key="4">
    <source>
        <dbReference type="ARBA" id="ARBA00023030"/>
    </source>
</evidence>
<dbReference type="EMBL" id="VSWD01000010">
    <property type="protein sequence ID" value="KAK3091559.1"/>
    <property type="molecule type" value="Genomic_DNA"/>
</dbReference>
<comment type="subcellular location">
    <subcellularLocation>
        <location evidence="1">Secreted</location>
    </subcellularLocation>
</comment>
<evidence type="ECO:0000313" key="8">
    <source>
        <dbReference type="EMBL" id="KAK3091559.1"/>
    </source>
</evidence>
<dbReference type="SUPFAM" id="SSF57501">
    <property type="entry name" value="Cystine-knot cytokines"/>
    <property type="match status" value="1"/>
</dbReference>
<evidence type="ECO:0000313" key="9">
    <source>
        <dbReference type="Proteomes" id="UP001186944"/>
    </source>
</evidence>
<sequence length="304" mass="35613">MLTKPIPLLPLQELQRSYLKDEPKYRHNRIHAQNFYAKTVQLFIMGKDETHKCIHRKSAGCYYFDVNGKVAPYDVATAELWIYKLFNHNDPYIQTFFFHELERGNRNNRRRPRNMRRIETKMKYGWMKIDVKKAVLRWLHKPHKNEGVSIVCKGCQRKDYKQIFSTKNDTMPFIVIRTKKGRRHRYGRSLPQECTDQTTECCLAPLEIDFNAIGWSGVVAPKKLRANYCTGSCHEVYQAHGNHSQLVQDYRWSHSNPSSQSIREMTPCCSPISYRSQRLMYIDANGAYRVVLVPNLQATACGCL</sequence>
<keyword evidence="5" id="KW-1015">Disulfide bond</keyword>
<protein>
    <recommendedName>
        <fullName evidence="7">TGF-beta family profile domain-containing protein</fullName>
    </recommendedName>
</protein>
<dbReference type="AlphaFoldDB" id="A0AA88XTP0"/>
<evidence type="ECO:0000256" key="6">
    <source>
        <dbReference type="RuleBase" id="RU000354"/>
    </source>
</evidence>
<dbReference type="PROSITE" id="PS51362">
    <property type="entry name" value="TGF_BETA_2"/>
    <property type="match status" value="1"/>
</dbReference>
<evidence type="ECO:0000256" key="5">
    <source>
        <dbReference type="ARBA" id="ARBA00023157"/>
    </source>
</evidence>
<name>A0AA88XTP0_PINIB</name>
<keyword evidence="3" id="KW-0964">Secreted</keyword>
<dbReference type="GO" id="GO:0005615">
    <property type="term" value="C:extracellular space"/>
    <property type="evidence" value="ECO:0007669"/>
    <property type="project" value="TreeGrafter"/>
</dbReference>
<dbReference type="Gene3D" id="2.60.120.970">
    <property type="match status" value="1"/>
</dbReference>
<dbReference type="GO" id="GO:0008083">
    <property type="term" value="F:growth factor activity"/>
    <property type="evidence" value="ECO:0007669"/>
    <property type="project" value="UniProtKB-KW"/>
</dbReference>
<keyword evidence="9" id="KW-1185">Reference proteome</keyword>
<accession>A0AA88XTP0</accession>
<keyword evidence="4 6" id="KW-0339">Growth factor</keyword>
<proteinExistence type="inferred from homology"/>
<reference evidence="8" key="1">
    <citation type="submission" date="2019-08" db="EMBL/GenBank/DDBJ databases">
        <title>The improved chromosome-level genome for the pearl oyster Pinctada fucata martensii using PacBio sequencing and Hi-C.</title>
        <authorList>
            <person name="Zheng Z."/>
        </authorList>
    </citation>
    <scope>NUCLEOTIDE SEQUENCE</scope>
    <source>
        <strain evidence="8">ZZ-2019</strain>
        <tissue evidence="8">Adductor muscle</tissue>
    </source>
</reference>
<organism evidence="8 9">
    <name type="scientific">Pinctada imbricata</name>
    <name type="common">Atlantic pearl-oyster</name>
    <name type="synonym">Pinctada martensii</name>
    <dbReference type="NCBI Taxonomy" id="66713"/>
    <lineage>
        <taxon>Eukaryota</taxon>
        <taxon>Metazoa</taxon>
        <taxon>Spiralia</taxon>
        <taxon>Lophotrochozoa</taxon>
        <taxon>Mollusca</taxon>
        <taxon>Bivalvia</taxon>
        <taxon>Autobranchia</taxon>
        <taxon>Pteriomorphia</taxon>
        <taxon>Pterioida</taxon>
        <taxon>Pterioidea</taxon>
        <taxon>Pteriidae</taxon>
        <taxon>Pinctada</taxon>
    </lineage>
</organism>
<dbReference type="CDD" id="cd08698">
    <property type="entry name" value="TGF_beta_SF"/>
    <property type="match status" value="1"/>
</dbReference>
<dbReference type="Pfam" id="PF00019">
    <property type="entry name" value="TGF_beta"/>
    <property type="match status" value="1"/>
</dbReference>
<dbReference type="Proteomes" id="UP001186944">
    <property type="component" value="Unassembled WGS sequence"/>
</dbReference>
<evidence type="ECO:0000259" key="7">
    <source>
        <dbReference type="PROSITE" id="PS51362"/>
    </source>
</evidence>
<dbReference type="GO" id="GO:0005125">
    <property type="term" value="F:cytokine activity"/>
    <property type="evidence" value="ECO:0007669"/>
    <property type="project" value="TreeGrafter"/>
</dbReference>
<evidence type="ECO:0000256" key="2">
    <source>
        <dbReference type="ARBA" id="ARBA00006656"/>
    </source>
</evidence>
<dbReference type="PANTHER" id="PTHR11848">
    <property type="entry name" value="TGF-BETA FAMILY"/>
    <property type="match status" value="1"/>
</dbReference>
<dbReference type="InterPro" id="IPR015615">
    <property type="entry name" value="TGF-beta-rel"/>
</dbReference>
<dbReference type="InterPro" id="IPR029034">
    <property type="entry name" value="Cystine-knot_cytokine"/>
</dbReference>
<dbReference type="InterPro" id="IPR001839">
    <property type="entry name" value="TGF-b_C"/>
</dbReference>
<dbReference type="Pfam" id="PF00688">
    <property type="entry name" value="TGFb_propeptide"/>
    <property type="match status" value="1"/>
</dbReference>
<gene>
    <name evidence="8" type="ORF">FSP39_020803</name>
</gene>
<dbReference type="InterPro" id="IPR001111">
    <property type="entry name" value="TGF-b_propeptide"/>
</dbReference>
<comment type="caution">
    <text evidence="8">The sequence shown here is derived from an EMBL/GenBank/DDBJ whole genome shotgun (WGS) entry which is preliminary data.</text>
</comment>
<comment type="similarity">
    <text evidence="2 6">Belongs to the TGF-beta family.</text>
</comment>
<dbReference type="SMART" id="SM00204">
    <property type="entry name" value="TGFB"/>
    <property type="match status" value="1"/>
</dbReference>
<dbReference type="PANTHER" id="PTHR11848:SF262">
    <property type="entry name" value="LD29161P"/>
    <property type="match status" value="1"/>
</dbReference>
<evidence type="ECO:0000256" key="1">
    <source>
        <dbReference type="ARBA" id="ARBA00004613"/>
    </source>
</evidence>
<dbReference type="Gene3D" id="2.10.90.10">
    <property type="entry name" value="Cystine-knot cytokines"/>
    <property type="match status" value="1"/>
</dbReference>